<organism evidence="2">
    <name type="scientific">uncultured Gemmatimonadota bacterium</name>
    <dbReference type="NCBI Taxonomy" id="203437"/>
    <lineage>
        <taxon>Bacteria</taxon>
        <taxon>Pseudomonadati</taxon>
        <taxon>Gemmatimonadota</taxon>
        <taxon>environmental samples</taxon>
    </lineage>
</organism>
<gene>
    <name evidence="2" type="ORF">AVDCRST_MAG89-13</name>
</gene>
<feature type="non-terminal residue" evidence="2">
    <location>
        <position position="1"/>
    </location>
</feature>
<reference evidence="2" key="1">
    <citation type="submission" date="2020-02" db="EMBL/GenBank/DDBJ databases">
        <authorList>
            <person name="Meier V. D."/>
        </authorList>
    </citation>
    <scope>NUCLEOTIDE SEQUENCE</scope>
    <source>
        <strain evidence="2">AVDCRST_MAG89</strain>
    </source>
</reference>
<dbReference type="EMBL" id="CADCTV010000003">
    <property type="protein sequence ID" value="CAA9293988.1"/>
    <property type="molecule type" value="Genomic_DNA"/>
</dbReference>
<accession>A0A6J4K2G8</accession>
<feature type="compositionally biased region" description="Gly residues" evidence="1">
    <location>
        <begin position="35"/>
        <end position="48"/>
    </location>
</feature>
<sequence>GAGPGERRAVPHRQVQLRGRGHARAAARVDRPDRGGAGTLSRGGGGAGRRAPRHALPRGRLDGAPAGAPPSGQPHERVRAFQAGPHGRQPHHQDVRRGELGRPPGFAGYSARGVAGPPRRAAPALGGPPGLHGRRAVAPHAAPPRAGRHGAGGDAGAVCVARRPSHGAPGGAARAAEV</sequence>
<feature type="compositionally biased region" description="Low complexity" evidence="1">
    <location>
        <begin position="111"/>
        <end position="125"/>
    </location>
</feature>
<feature type="compositionally biased region" description="Basic and acidic residues" evidence="1">
    <location>
        <begin position="91"/>
        <end position="100"/>
    </location>
</feature>
<proteinExistence type="predicted"/>
<dbReference type="GO" id="GO:0016787">
    <property type="term" value="F:hydrolase activity"/>
    <property type="evidence" value="ECO:0007669"/>
    <property type="project" value="UniProtKB-KW"/>
</dbReference>
<evidence type="ECO:0000256" key="1">
    <source>
        <dbReference type="SAM" id="MobiDB-lite"/>
    </source>
</evidence>
<dbReference type="AlphaFoldDB" id="A0A6J4K2G8"/>
<name>A0A6J4K2G8_9BACT</name>
<feature type="region of interest" description="Disordered" evidence="1">
    <location>
        <begin position="1"/>
        <end position="178"/>
    </location>
</feature>
<evidence type="ECO:0000313" key="2">
    <source>
        <dbReference type="EMBL" id="CAA9293988.1"/>
    </source>
</evidence>
<feature type="non-terminal residue" evidence="2">
    <location>
        <position position="178"/>
    </location>
</feature>
<protein>
    <submittedName>
        <fullName evidence="2">Metal-dependent hydrolase YfiT</fullName>
    </submittedName>
</protein>
<keyword evidence="2" id="KW-0378">Hydrolase</keyword>